<dbReference type="EMBL" id="JAGMUV010000019">
    <property type="protein sequence ID" value="KAH7127631.1"/>
    <property type="molecule type" value="Genomic_DNA"/>
</dbReference>
<sequence>MSNPNRQPIPLYVPKVLNNDEPVFVMSATHRGDMYHLRAAMQLQSSKYSLVLYNSTPETKDLETYLTLSVLANNKHIFIVPWTYEELNAKQSPQCFDNCFLDEQPYDGKDSDGTVITRHNLVKFGETDATLFVSKEKSLPPAVRDGMAVISKASKNSLAPKFKTLLEETWGINPGQSAIVVMYRDTGTSKTMGVYPELDSGTPEEIDAIVSELPQKGSDRLKVLSCGYPSPKKGTGIGEYWLELKKLPEATHENPRDLEAYFLKWAYDNGYYKMASGFRSGALDLFTFMGIPTVSLGLRNMVGEDRHELLAAERFQRVNIQYDQPRHNTTAYIKHIRDTPKKILRPLLGSPFWGGEKESQPPNDALSTRAKPTSKEDKKTQQTKNPQPFAPFDNIVVEIGYRVACHKYIEWPESIKSMKDSFPDIIDTHIARFCYPDEASKMQYLKNSKSLDIDDIKAMENKLKDAAHTLQQPQGVFDEYRTASETDWTNVDFLMGCQDAFELDN</sequence>
<reference evidence="2" key="1">
    <citation type="journal article" date="2021" name="Nat. Commun.">
        <title>Genetic determinants of endophytism in the Arabidopsis root mycobiome.</title>
        <authorList>
            <person name="Mesny F."/>
            <person name="Miyauchi S."/>
            <person name="Thiergart T."/>
            <person name="Pickel B."/>
            <person name="Atanasova L."/>
            <person name="Karlsson M."/>
            <person name="Huettel B."/>
            <person name="Barry K.W."/>
            <person name="Haridas S."/>
            <person name="Chen C."/>
            <person name="Bauer D."/>
            <person name="Andreopoulos W."/>
            <person name="Pangilinan J."/>
            <person name="LaButti K."/>
            <person name="Riley R."/>
            <person name="Lipzen A."/>
            <person name="Clum A."/>
            <person name="Drula E."/>
            <person name="Henrissat B."/>
            <person name="Kohler A."/>
            <person name="Grigoriev I.V."/>
            <person name="Martin F.M."/>
            <person name="Hacquard S."/>
        </authorList>
    </citation>
    <scope>NUCLEOTIDE SEQUENCE</scope>
    <source>
        <strain evidence="2">MPI-CAGE-AT-0147</strain>
    </source>
</reference>
<evidence type="ECO:0000256" key="1">
    <source>
        <dbReference type="SAM" id="MobiDB-lite"/>
    </source>
</evidence>
<keyword evidence="3" id="KW-1185">Reference proteome</keyword>
<dbReference type="AlphaFoldDB" id="A0A9P9E090"/>
<evidence type="ECO:0000313" key="2">
    <source>
        <dbReference type="EMBL" id="KAH7127631.1"/>
    </source>
</evidence>
<name>A0A9P9E090_9HYPO</name>
<dbReference type="Proteomes" id="UP000738349">
    <property type="component" value="Unassembled WGS sequence"/>
</dbReference>
<proteinExistence type="predicted"/>
<evidence type="ECO:0000313" key="3">
    <source>
        <dbReference type="Proteomes" id="UP000738349"/>
    </source>
</evidence>
<organism evidence="2 3">
    <name type="scientific">Dactylonectria macrodidyma</name>
    <dbReference type="NCBI Taxonomy" id="307937"/>
    <lineage>
        <taxon>Eukaryota</taxon>
        <taxon>Fungi</taxon>
        <taxon>Dikarya</taxon>
        <taxon>Ascomycota</taxon>
        <taxon>Pezizomycotina</taxon>
        <taxon>Sordariomycetes</taxon>
        <taxon>Hypocreomycetidae</taxon>
        <taxon>Hypocreales</taxon>
        <taxon>Nectriaceae</taxon>
        <taxon>Dactylonectria</taxon>
    </lineage>
</organism>
<protein>
    <submittedName>
        <fullName evidence="2">Uncharacterized protein</fullName>
    </submittedName>
</protein>
<dbReference type="OrthoDB" id="4775716at2759"/>
<accession>A0A9P9E090</accession>
<gene>
    <name evidence="2" type="ORF">EDB81DRAFT_908015</name>
</gene>
<comment type="caution">
    <text evidence="2">The sequence shown here is derived from an EMBL/GenBank/DDBJ whole genome shotgun (WGS) entry which is preliminary data.</text>
</comment>
<feature type="region of interest" description="Disordered" evidence="1">
    <location>
        <begin position="353"/>
        <end position="389"/>
    </location>
</feature>